<dbReference type="EMBL" id="AOIV01000011">
    <property type="protein sequence ID" value="ELZ32502.1"/>
    <property type="molecule type" value="Genomic_DNA"/>
</dbReference>
<protein>
    <submittedName>
        <fullName evidence="3">Universal stress protein</fullName>
    </submittedName>
</protein>
<dbReference type="Gene3D" id="3.40.50.620">
    <property type="entry name" value="HUPs"/>
    <property type="match status" value="1"/>
</dbReference>
<sequence length="136" mass="14834">MVALDDSPQAQHALEYALSTHSDDAFVLVHVIDYSESITDPNRGGRRRLEGWYQKATEDAEELLSEATELLDDGVSVTTVVSEGKPAEEILDCADERDVDQIVMGSHGRTGVARVLLGSVAEQVVRRSECPTTVVH</sequence>
<dbReference type="PATRIC" id="fig|1227487.5.peg.1378"/>
<feature type="domain" description="UspA" evidence="2">
    <location>
        <begin position="1"/>
        <end position="136"/>
    </location>
</feature>
<dbReference type="PRINTS" id="PR01438">
    <property type="entry name" value="UNVRSLSTRESS"/>
</dbReference>
<dbReference type="PANTHER" id="PTHR46268:SF24">
    <property type="entry name" value="UNIVERSAL STRESS PROTEIN"/>
    <property type="match status" value="1"/>
</dbReference>
<dbReference type="CDD" id="cd23659">
    <property type="entry name" value="USP_At3g01520-like"/>
    <property type="match status" value="1"/>
</dbReference>
<gene>
    <name evidence="3" type="ORF">C474_06762</name>
</gene>
<dbReference type="SUPFAM" id="SSF52402">
    <property type="entry name" value="Adenine nucleotide alpha hydrolases-like"/>
    <property type="match status" value="1"/>
</dbReference>
<dbReference type="PANTHER" id="PTHR46268">
    <property type="entry name" value="STRESS RESPONSE PROTEIN NHAX"/>
    <property type="match status" value="1"/>
</dbReference>
<evidence type="ECO:0000313" key="4">
    <source>
        <dbReference type="Proteomes" id="UP000011513"/>
    </source>
</evidence>
<dbReference type="Pfam" id="PF00582">
    <property type="entry name" value="Usp"/>
    <property type="match status" value="1"/>
</dbReference>
<accession>M0DCR7</accession>
<dbReference type="AlphaFoldDB" id="M0DCR7"/>
<comment type="caution">
    <text evidence="3">The sequence shown here is derived from an EMBL/GenBank/DDBJ whole genome shotgun (WGS) entry which is preliminary data.</text>
</comment>
<evidence type="ECO:0000259" key="2">
    <source>
        <dbReference type="Pfam" id="PF00582"/>
    </source>
</evidence>
<reference evidence="3 4" key="1">
    <citation type="journal article" date="2014" name="PLoS Genet.">
        <title>Phylogenetically driven sequencing of extremely halophilic archaea reveals strategies for static and dynamic osmo-response.</title>
        <authorList>
            <person name="Becker E.A."/>
            <person name="Seitzer P.M."/>
            <person name="Tritt A."/>
            <person name="Larsen D."/>
            <person name="Krusor M."/>
            <person name="Yao A.I."/>
            <person name="Wu D."/>
            <person name="Madern D."/>
            <person name="Eisen J.A."/>
            <person name="Darling A.E."/>
            <person name="Facciotti M.T."/>
        </authorList>
    </citation>
    <scope>NUCLEOTIDE SEQUENCE [LARGE SCALE GENOMIC DNA]</scope>
    <source>
        <strain evidence="3 4">JCM 14848</strain>
    </source>
</reference>
<comment type="similarity">
    <text evidence="1">Belongs to the universal stress protein A family.</text>
</comment>
<dbReference type="Proteomes" id="UP000011513">
    <property type="component" value="Unassembled WGS sequence"/>
</dbReference>
<evidence type="ECO:0000313" key="3">
    <source>
        <dbReference type="EMBL" id="ELZ32502.1"/>
    </source>
</evidence>
<dbReference type="InParanoid" id="M0DCR7"/>
<keyword evidence="4" id="KW-1185">Reference proteome</keyword>
<name>M0DCR7_HALPD</name>
<dbReference type="InterPro" id="IPR006015">
    <property type="entry name" value="Universal_stress_UspA"/>
</dbReference>
<dbReference type="eggNOG" id="arCOG02053">
    <property type="taxonomic scope" value="Archaea"/>
</dbReference>
<dbReference type="InterPro" id="IPR006016">
    <property type="entry name" value="UspA"/>
</dbReference>
<evidence type="ECO:0000256" key="1">
    <source>
        <dbReference type="ARBA" id="ARBA00008791"/>
    </source>
</evidence>
<organism evidence="3 4">
    <name type="scientific">Halogeometricum pallidum JCM 14848</name>
    <dbReference type="NCBI Taxonomy" id="1227487"/>
    <lineage>
        <taxon>Archaea</taxon>
        <taxon>Methanobacteriati</taxon>
        <taxon>Methanobacteriota</taxon>
        <taxon>Stenosarchaea group</taxon>
        <taxon>Halobacteria</taxon>
        <taxon>Halobacteriales</taxon>
        <taxon>Haloferacaceae</taxon>
        <taxon>Halogeometricum</taxon>
    </lineage>
</organism>
<proteinExistence type="inferred from homology"/>
<dbReference type="InterPro" id="IPR014729">
    <property type="entry name" value="Rossmann-like_a/b/a_fold"/>
</dbReference>